<accession>A0A1V3Y012</accession>
<sequence length="79" mass="7987">MADVQASLSLNGTEIDTGTGSAVMGDPAEAVAWLANALSPLAPRSGPESSSYPGHIPPRHLSNPAITPAPPSAVWAPCR</sequence>
<dbReference type="Proteomes" id="UP000188532">
    <property type="component" value="Unassembled WGS sequence"/>
</dbReference>
<evidence type="ECO:0000313" key="2">
    <source>
        <dbReference type="EMBL" id="OOK84662.1"/>
    </source>
</evidence>
<gene>
    <name evidence="2" type="ORF">BZL29_0737</name>
</gene>
<dbReference type="InterPro" id="IPR036663">
    <property type="entry name" value="Fumarylacetoacetase_C_sf"/>
</dbReference>
<evidence type="ECO:0000256" key="1">
    <source>
        <dbReference type="SAM" id="MobiDB-lite"/>
    </source>
</evidence>
<comment type="caution">
    <text evidence="2">The sequence shown here is derived from an EMBL/GenBank/DDBJ whole genome shotgun (WGS) entry which is preliminary data.</text>
</comment>
<feature type="region of interest" description="Disordered" evidence="1">
    <location>
        <begin position="1"/>
        <end position="22"/>
    </location>
</feature>
<dbReference type="EMBL" id="MVBN01000001">
    <property type="protein sequence ID" value="OOK84662.1"/>
    <property type="molecule type" value="Genomic_DNA"/>
</dbReference>
<dbReference type="GO" id="GO:0003824">
    <property type="term" value="F:catalytic activity"/>
    <property type="evidence" value="ECO:0007669"/>
    <property type="project" value="InterPro"/>
</dbReference>
<proteinExistence type="predicted"/>
<feature type="compositionally biased region" description="Polar residues" evidence="1">
    <location>
        <begin position="1"/>
        <end position="20"/>
    </location>
</feature>
<dbReference type="AlphaFoldDB" id="A0A1V3Y012"/>
<organism evidence="2 3">
    <name type="scientific">Mycobacterium kansasii</name>
    <dbReference type="NCBI Taxonomy" id="1768"/>
    <lineage>
        <taxon>Bacteria</taxon>
        <taxon>Bacillati</taxon>
        <taxon>Actinomycetota</taxon>
        <taxon>Actinomycetes</taxon>
        <taxon>Mycobacteriales</taxon>
        <taxon>Mycobacteriaceae</taxon>
        <taxon>Mycobacterium</taxon>
    </lineage>
</organism>
<dbReference type="Gene3D" id="3.90.850.10">
    <property type="entry name" value="Fumarylacetoacetase-like, C-terminal domain"/>
    <property type="match status" value="1"/>
</dbReference>
<reference evidence="2 3" key="1">
    <citation type="submission" date="2017-02" db="EMBL/GenBank/DDBJ databases">
        <title>Complete genome sequences of Mycobacterium kansasii strains isolated from rhesus macaques.</title>
        <authorList>
            <person name="Panda A."/>
            <person name="Nagaraj S."/>
            <person name="Zhao X."/>
            <person name="Tettelin H."/>
            <person name="Detolla L.J."/>
        </authorList>
    </citation>
    <scope>NUCLEOTIDE SEQUENCE [LARGE SCALE GENOMIC DNA]</scope>
    <source>
        <strain evidence="2 3">11-3469</strain>
    </source>
</reference>
<name>A0A1V3Y012_MYCKA</name>
<dbReference type="SUPFAM" id="SSF56529">
    <property type="entry name" value="FAH"/>
    <property type="match status" value="1"/>
</dbReference>
<evidence type="ECO:0000313" key="3">
    <source>
        <dbReference type="Proteomes" id="UP000188532"/>
    </source>
</evidence>
<feature type="region of interest" description="Disordered" evidence="1">
    <location>
        <begin position="43"/>
        <end position="79"/>
    </location>
</feature>
<protein>
    <submittedName>
        <fullName evidence="2">Putative hydratase/decarboxylase</fullName>
    </submittedName>
</protein>